<sequence>MVDENMIVLRKRIHEMKKMEKNQEPPEDWMEWEKKYYRHYNSDVYEAVGLLQTQLMDEAKPAAPEIPSGLAQTPSMALIPPPMMMAYGGGGVAGGGTESSSEDINVY</sequence>
<keyword evidence="2" id="KW-1185">Reference proteome</keyword>
<dbReference type="EMBL" id="JAMYWD010000009">
    <property type="protein sequence ID" value="KAJ4961141.1"/>
    <property type="molecule type" value="Genomic_DNA"/>
</dbReference>
<evidence type="ECO:0000313" key="1">
    <source>
        <dbReference type="EMBL" id="KAJ4961141.1"/>
    </source>
</evidence>
<name>A0A9Q0K2X5_9MAGN</name>
<dbReference type="AlphaFoldDB" id="A0A9Q0K2X5"/>
<dbReference type="PANTHER" id="PTHR33782:SF5">
    <property type="entry name" value="MEDIATOR OF RNA POLYMERASE II TRANSCRIPTION SUBUNIT"/>
    <property type="match status" value="1"/>
</dbReference>
<protein>
    <submittedName>
        <fullName evidence="1">Uncharacterized protein</fullName>
    </submittedName>
</protein>
<proteinExistence type="predicted"/>
<dbReference type="PANTHER" id="PTHR33782">
    <property type="entry name" value="OS01G0121600 PROTEIN"/>
    <property type="match status" value="1"/>
</dbReference>
<dbReference type="OrthoDB" id="672819at2759"/>
<reference evidence="1" key="1">
    <citation type="journal article" date="2023" name="Plant J.">
        <title>The genome of the king protea, Protea cynaroides.</title>
        <authorList>
            <person name="Chang J."/>
            <person name="Duong T.A."/>
            <person name="Schoeman C."/>
            <person name="Ma X."/>
            <person name="Roodt D."/>
            <person name="Barker N."/>
            <person name="Li Z."/>
            <person name="Van de Peer Y."/>
            <person name="Mizrachi E."/>
        </authorList>
    </citation>
    <scope>NUCLEOTIDE SEQUENCE</scope>
    <source>
        <tissue evidence="1">Young leaves</tissue>
    </source>
</reference>
<accession>A0A9Q0K2X5</accession>
<gene>
    <name evidence="1" type="ORF">NE237_021051</name>
</gene>
<evidence type="ECO:0000313" key="2">
    <source>
        <dbReference type="Proteomes" id="UP001141806"/>
    </source>
</evidence>
<dbReference type="Proteomes" id="UP001141806">
    <property type="component" value="Unassembled WGS sequence"/>
</dbReference>
<organism evidence="1 2">
    <name type="scientific">Protea cynaroides</name>
    <dbReference type="NCBI Taxonomy" id="273540"/>
    <lineage>
        <taxon>Eukaryota</taxon>
        <taxon>Viridiplantae</taxon>
        <taxon>Streptophyta</taxon>
        <taxon>Embryophyta</taxon>
        <taxon>Tracheophyta</taxon>
        <taxon>Spermatophyta</taxon>
        <taxon>Magnoliopsida</taxon>
        <taxon>Proteales</taxon>
        <taxon>Proteaceae</taxon>
        <taxon>Protea</taxon>
    </lineage>
</organism>
<comment type="caution">
    <text evidence="1">The sequence shown here is derived from an EMBL/GenBank/DDBJ whole genome shotgun (WGS) entry which is preliminary data.</text>
</comment>